<keyword evidence="1" id="KW-0132">Cell division</keyword>
<dbReference type="Proteomes" id="UP000283314">
    <property type="component" value="Unassembled WGS sequence"/>
</dbReference>
<dbReference type="Pfam" id="PF04026">
    <property type="entry name" value="SpoVG"/>
    <property type="match status" value="2"/>
</dbReference>
<keyword evidence="2" id="KW-0717">Septation</keyword>
<dbReference type="SUPFAM" id="SSF160537">
    <property type="entry name" value="SpoVG-like"/>
    <property type="match status" value="2"/>
</dbReference>
<sequence length="218" mass="25441">MKYTVKVNKVRKNKGNLRGFATVVFGESFKVTNIAILENSEGNLFVSMPRYRSSEVDEKNNYIYKDICNPITREFRTELYDTILDGYKNAGNENREVTKEPEMPSFAVKVTPYEREGSNIKGLARIYLDDSFVINNVSVIHGKNDVFVAMPSYKTKQTDKEGKAVYQDICFPITKEFRERLYGEIVETYKEEKVKATDKFQSKKDYENTRRDEVLHFR</sequence>
<organism evidence="4 5">
    <name type="scientific">Eubacterium ventriosum</name>
    <dbReference type="NCBI Taxonomy" id="39496"/>
    <lineage>
        <taxon>Bacteria</taxon>
        <taxon>Bacillati</taxon>
        <taxon>Bacillota</taxon>
        <taxon>Clostridia</taxon>
        <taxon>Eubacteriales</taxon>
        <taxon>Eubacteriaceae</taxon>
        <taxon>Eubacterium</taxon>
    </lineage>
</organism>
<evidence type="ECO:0000256" key="3">
    <source>
        <dbReference type="ARBA" id="ARBA00023306"/>
    </source>
</evidence>
<dbReference type="AlphaFoldDB" id="A0A415L688"/>
<dbReference type="GO" id="GO:0000917">
    <property type="term" value="P:division septum assembly"/>
    <property type="evidence" value="ECO:0007669"/>
    <property type="project" value="UniProtKB-KW"/>
</dbReference>
<dbReference type="GeneID" id="66467563"/>
<keyword evidence="3" id="KW-0131">Cell cycle</keyword>
<evidence type="ECO:0000256" key="2">
    <source>
        <dbReference type="ARBA" id="ARBA00023210"/>
    </source>
</evidence>
<dbReference type="PANTHER" id="PTHR38429">
    <property type="entry name" value="SEPTATION PROTEIN SPOVG-RELATED"/>
    <property type="match status" value="1"/>
</dbReference>
<evidence type="ECO:0000313" key="5">
    <source>
        <dbReference type="Proteomes" id="UP000283314"/>
    </source>
</evidence>
<proteinExistence type="predicted"/>
<dbReference type="RefSeq" id="WP_005363064.1">
    <property type="nucleotide sequence ID" value="NZ_CABJDQ010000007.1"/>
</dbReference>
<dbReference type="PANTHER" id="PTHR38429:SF1">
    <property type="entry name" value="SEPTATION PROTEIN SPOVG-RELATED"/>
    <property type="match status" value="1"/>
</dbReference>
<evidence type="ECO:0000256" key="1">
    <source>
        <dbReference type="ARBA" id="ARBA00022618"/>
    </source>
</evidence>
<dbReference type="Gene3D" id="3.30.1120.40">
    <property type="entry name" value="Stage V sporulation protein G"/>
    <property type="match status" value="2"/>
</dbReference>
<comment type="caution">
    <text evidence="4">The sequence shown here is derived from an EMBL/GenBank/DDBJ whole genome shotgun (WGS) entry which is preliminary data.</text>
</comment>
<reference evidence="4 5" key="1">
    <citation type="submission" date="2018-08" db="EMBL/GenBank/DDBJ databases">
        <title>A genome reference for cultivated species of the human gut microbiota.</title>
        <authorList>
            <person name="Zou Y."/>
            <person name="Xue W."/>
            <person name="Luo G."/>
        </authorList>
    </citation>
    <scope>NUCLEOTIDE SEQUENCE [LARGE SCALE GENOMIC DNA]</scope>
    <source>
        <strain evidence="4 5">AF37-4</strain>
    </source>
</reference>
<protein>
    <submittedName>
        <fullName evidence="4">Septation protein spoVG</fullName>
    </submittedName>
</protein>
<dbReference type="InterPro" id="IPR036751">
    <property type="entry name" value="SpoVG_sf"/>
</dbReference>
<evidence type="ECO:0000313" key="4">
    <source>
        <dbReference type="EMBL" id="RHL44092.1"/>
    </source>
</evidence>
<accession>A0A415L688</accession>
<dbReference type="InterPro" id="IPR007170">
    <property type="entry name" value="SpoVG"/>
</dbReference>
<gene>
    <name evidence="4" type="ORF">DW018_09920</name>
</gene>
<dbReference type="GO" id="GO:0030435">
    <property type="term" value="P:sporulation resulting in formation of a cellular spore"/>
    <property type="evidence" value="ECO:0007669"/>
    <property type="project" value="InterPro"/>
</dbReference>
<name>A0A415L688_9FIRM</name>
<dbReference type="EMBL" id="QROT01000007">
    <property type="protein sequence ID" value="RHL44092.1"/>
    <property type="molecule type" value="Genomic_DNA"/>
</dbReference>